<evidence type="ECO:0000313" key="2">
    <source>
        <dbReference type="EMBL" id="PNT71292.1"/>
    </source>
</evidence>
<reference evidence="3" key="3">
    <citation type="submission" date="2018-08" db="UniProtKB">
        <authorList>
            <consortium name="EnsemblPlants"/>
        </authorList>
    </citation>
    <scope>IDENTIFICATION</scope>
    <source>
        <strain evidence="3">cv. Bd21</strain>
    </source>
</reference>
<proteinExistence type="predicted"/>
<feature type="compositionally biased region" description="Basic and acidic residues" evidence="1">
    <location>
        <begin position="71"/>
        <end position="81"/>
    </location>
</feature>
<dbReference type="Gramene" id="PNT71292">
    <property type="protein sequence ID" value="PNT71292"/>
    <property type="gene ID" value="BRADI_2g25834v3"/>
</dbReference>
<dbReference type="InParanoid" id="A0A2K2DAI4"/>
<accession>A0A2K2DAI4</accession>
<keyword evidence="4" id="KW-1185">Reference proteome</keyword>
<evidence type="ECO:0000256" key="1">
    <source>
        <dbReference type="SAM" id="MobiDB-lite"/>
    </source>
</evidence>
<dbReference type="AlphaFoldDB" id="A0A2K2DAI4"/>
<evidence type="ECO:0000313" key="3">
    <source>
        <dbReference type="EnsemblPlants" id="PNT71292"/>
    </source>
</evidence>
<reference evidence="2 3" key="1">
    <citation type="journal article" date="2010" name="Nature">
        <title>Genome sequencing and analysis of the model grass Brachypodium distachyon.</title>
        <authorList>
            <consortium name="International Brachypodium Initiative"/>
        </authorList>
    </citation>
    <scope>NUCLEOTIDE SEQUENCE [LARGE SCALE GENOMIC DNA]</scope>
    <source>
        <strain evidence="2 3">Bd21</strain>
    </source>
</reference>
<feature type="region of interest" description="Disordered" evidence="1">
    <location>
        <begin position="1"/>
        <end position="213"/>
    </location>
</feature>
<sequence>MARASASPQHEVALPGQFPARPIATSNLRRQTRDPKATPPRKAQRPKTSPFPEPKNGSDLSFGGTSSTLGLHDDVFKKEVTSEDAIVAGTKNAPATPTPKPQPPARRSTPPRRYAQVEPRSGPLYRCHAHRPRGTAVPSRQQRRRKTTLPPPSLVAGHASGDSDAGKGGGLGPDTGPQGPPRVTDGDSGPNPFDFRGGQWAVFRLKPMQTVDE</sequence>
<reference evidence="2" key="2">
    <citation type="submission" date="2017-06" db="EMBL/GenBank/DDBJ databases">
        <title>WGS assembly of Brachypodium distachyon.</title>
        <authorList>
            <consortium name="The International Brachypodium Initiative"/>
            <person name="Lucas S."/>
            <person name="Harmon-Smith M."/>
            <person name="Lail K."/>
            <person name="Tice H."/>
            <person name="Grimwood J."/>
            <person name="Bruce D."/>
            <person name="Barry K."/>
            <person name="Shu S."/>
            <person name="Lindquist E."/>
            <person name="Wang M."/>
            <person name="Pitluck S."/>
            <person name="Vogel J.P."/>
            <person name="Garvin D.F."/>
            <person name="Mockler T.C."/>
            <person name="Schmutz J."/>
            <person name="Rokhsar D."/>
            <person name="Bevan M.W."/>
        </authorList>
    </citation>
    <scope>NUCLEOTIDE SEQUENCE</scope>
    <source>
        <strain evidence="2">Bd21</strain>
    </source>
</reference>
<gene>
    <name evidence="2" type="ORF">BRADI_2g25834v3</name>
</gene>
<protein>
    <submittedName>
        <fullName evidence="2 3">Uncharacterized protein</fullName>
    </submittedName>
</protein>
<dbReference type="EnsemblPlants" id="PNT71292">
    <property type="protein sequence ID" value="PNT71292"/>
    <property type="gene ID" value="BRADI_2g25834v3"/>
</dbReference>
<dbReference type="EMBL" id="CM000881">
    <property type="protein sequence ID" value="PNT71292.1"/>
    <property type="molecule type" value="Genomic_DNA"/>
</dbReference>
<dbReference type="Proteomes" id="UP000008810">
    <property type="component" value="Chromosome 2"/>
</dbReference>
<evidence type="ECO:0000313" key="4">
    <source>
        <dbReference type="Proteomes" id="UP000008810"/>
    </source>
</evidence>
<organism evidence="2">
    <name type="scientific">Brachypodium distachyon</name>
    <name type="common">Purple false brome</name>
    <name type="synonym">Trachynia distachya</name>
    <dbReference type="NCBI Taxonomy" id="15368"/>
    <lineage>
        <taxon>Eukaryota</taxon>
        <taxon>Viridiplantae</taxon>
        <taxon>Streptophyta</taxon>
        <taxon>Embryophyta</taxon>
        <taxon>Tracheophyta</taxon>
        <taxon>Spermatophyta</taxon>
        <taxon>Magnoliopsida</taxon>
        <taxon>Liliopsida</taxon>
        <taxon>Poales</taxon>
        <taxon>Poaceae</taxon>
        <taxon>BOP clade</taxon>
        <taxon>Pooideae</taxon>
        <taxon>Stipodae</taxon>
        <taxon>Brachypodieae</taxon>
        <taxon>Brachypodium</taxon>
    </lineage>
</organism>
<name>A0A2K2DAI4_BRADI</name>